<sequence>MSKTLNDVAHELTLLSLEKNVDTIWTFQDAAENFKNTHEQLLSELKKVYETDDKNYLV</sequence>
<accession>A0ABS4CG97</accession>
<gene>
    <name evidence="1" type="ORF">I6N96_01180</name>
</gene>
<proteinExistence type="predicted"/>
<dbReference type="Proteomes" id="UP000673375">
    <property type="component" value="Unassembled WGS sequence"/>
</dbReference>
<comment type="caution">
    <text evidence="1">The sequence shown here is derived from an EMBL/GenBank/DDBJ whole genome shotgun (WGS) entry which is preliminary data.</text>
</comment>
<evidence type="ECO:0000313" key="1">
    <source>
        <dbReference type="EMBL" id="MBP1044874.1"/>
    </source>
</evidence>
<evidence type="ECO:0000313" key="2">
    <source>
        <dbReference type="Proteomes" id="UP000673375"/>
    </source>
</evidence>
<keyword evidence="2" id="KW-1185">Reference proteome</keyword>
<organism evidence="1 2">
    <name type="scientific">Enterococcus larvae</name>
    <dbReference type="NCBI Taxonomy" id="2794352"/>
    <lineage>
        <taxon>Bacteria</taxon>
        <taxon>Bacillati</taxon>
        <taxon>Bacillota</taxon>
        <taxon>Bacilli</taxon>
        <taxon>Lactobacillales</taxon>
        <taxon>Enterococcaceae</taxon>
        <taxon>Enterococcus</taxon>
    </lineage>
</organism>
<reference evidence="1 2" key="1">
    <citation type="submission" date="2020-12" db="EMBL/GenBank/DDBJ databases">
        <title>Vagococcus allomyrinae sp. nov. and Enterococcus lavae sp. nov., isolated from the larvae of Allomyrina dichotoma.</title>
        <authorList>
            <person name="Lee S.D."/>
        </authorList>
    </citation>
    <scope>NUCLEOTIDE SEQUENCE [LARGE SCALE GENOMIC DNA]</scope>
    <source>
        <strain evidence="1 2">BWM-S5</strain>
    </source>
</reference>
<dbReference type="EMBL" id="JAEDXU010000001">
    <property type="protein sequence ID" value="MBP1044874.1"/>
    <property type="molecule type" value="Genomic_DNA"/>
</dbReference>
<dbReference type="RefSeq" id="WP_209555669.1">
    <property type="nucleotide sequence ID" value="NZ_JAEDXU010000001.1"/>
</dbReference>
<protein>
    <submittedName>
        <fullName evidence="1">Uncharacterized protein</fullName>
    </submittedName>
</protein>
<name>A0ABS4CG97_9ENTE</name>